<name>A0ABT1QX94_9GAMM</name>
<dbReference type="InterPro" id="IPR026457">
    <property type="entry name" value="CSLREA_Nterm"/>
</dbReference>
<feature type="chain" id="PRO_5047018389" evidence="2">
    <location>
        <begin position="23"/>
        <end position="413"/>
    </location>
</feature>
<feature type="signal peptide" evidence="2">
    <location>
        <begin position="1"/>
        <end position="22"/>
    </location>
</feature>
<protein>
    <submittedName>
        <fullName evidence="3">CSLREA domain-containing protein</fullName>
    </submittedName>
</protein>
<evidence type="ECO:0000256" key="2">
    <source>
        <dbReference type="SAM" id="SignalP"/>
    </source>
</evidence>
<dbReference type="NCBIfam" id="TIGR04214">
    <property type="entry name" value="CSLREA_Nterm"/>
    <property type="match status" value="1"/>
</dbReference>
<evidence type="ECO:0000256" key="1">
    <source>
        <dbReference type="SAM" id="MobiDB-lite"/>
    </source>
</evidence>
<sequence>MRTFIPALALFSLLAASAPGWTATLQVTTTSDSVANDGACSLREAITAANNQAASGAAAGECGAGVPAPYDEILLPAGSFRLERTGAADDTNANGDLDVRRGGLHIVGAGADLSEIRGDRNERVFDIGAGLAAPAGPAVTLRGLTIRNGRADSGGGIRSAAGWPVQIDACTIANNSADTAGGIDAAGPLGLTLSTLHANSATAPTGPGGGGLRYTGTTPAQLRNVSFEANDSLTDAGAALFVGPAQLNNVTVAGNSSDSDFNDSGSGAVVAQGVVEISNTLLATNIDFSIVVGGSVSPDCVGGSSQLVSRGHNFIGNPGAGCLPTPQPGDQIGTPTQPLNPRLLPPGPNGGTTETQMPAADSPAVDAGAPAVSDYPCEATDQRGRPRPLGPRCDIGAVESDDRIFADGFELPL</sequence>
<proteinExistence type="predicted"/>
<dbReference type="RefSeq" id="WP_255916098.1">
    <property type="nucleotide sequence ID" value="NZ_JANFQO010000022.1"/>
</dbReference>
<accession>A0ABT1QX94</accession>
<evidence type="ECO:0000313" key="3">
    <source>
        <dbReference type="EMBL" id="MCQ4166912.1"/>
    </source>
</evidence>
<dbReference type="InterPro" id="IPR059226">
    <property type="entry name" value="Choice_anch_Q_dom"/>
</dbReference>
<dbReference type="InterPro" id="IPR011050">
    <property type="entry name" value="Pectin_lyase_fold/virulence"/>
</dbReference>
<dbReference type="SUPFAM" id="SSF51126">
    <property type="entry name" value="Pectin lyase-like"/>
    <property type="match status" value="1"/>
</dbReference>
<keyword evidence="2" id="KW-0732">Signal</keyword>
<evidence type="ECO:0000313" key="4">
    <source>
        <dbReference type="Proteomes" id="UP001165498"/>
    </source>
</evidence>
<comment type="caution">
    <text evidence="3">The sequence shown here is derived from an EMBL/GenBank/DDBJ whole genome shotgun (WGS) entry which is preliminary data.</text>
</comment>
<feature type="region of interest" description="Disordered" evidence="1">
    <location>
        <begin position="324"/>
        <end position="394"/>
    </location>
</feature>
<gene>
    <name evidence="3" type="ORF">NM961_19540</name>
</gene>
<dbReference type="Proteomes" id="UP001165498">
    <property type="component" value="Unassembled WGS sequence"/>
</dbReference>
<reference evidence="3" key="1">
    <citation type="submission" date="2022-07" db="EMBL/GenBank/DDBJ databases">
        <title>Tahibacter sp., a new gammaproteobacterium isolated from the silt sample collected at pig farm.</title>
        <authorList>
            <person name="Chen H."/>
        </authorList>
    </citation>
    <scope>NUCLEOTIDE SEQUENCE</scope>
    <source>
        <strain evidence="3">P2K</strain>
    </source>
</reference>
<organism evidence="3 4">
    <name type="scientific">Tahibacter harae</name>
    <dbReference type="NCBI Taxonomy" id="2963937"/>
    <lineage>
        <taxon>Bacteria</taxon>
        <taxon>Pseudomonadati</taxon>
        <taxon>Pseudomonadota</taxon>
        <taxon>Gammaproteobacteria</taxon>
        <taxon>Lysobacterales</taxon>
        <taxon>Rhodanobacteraceae</taxon>
        <taxon>Tahibacter</taxon>
    </lineage>
</organism>
<dbReference type="EMBL" id="JANFQO010000022">
    <property type="protein sequence ID" value="MCQ4166912.1"/>
    <property type="molecule type" value="Genomic_DNA"/>
</dbReference>
<keyword evidence="4" id="KW-1185">Reference proteome</keyword>
<dbReference type="NCBIfam" id="NF041518">
    <property type="entry name" value="choice_anch_Q"/>
    <property type="match status" value="1"/>
</dbReference>